<protein>
    <submittedName>
        <fullName evidence="2">Uncharacterized protein</fullName>
    </submittedName>
</protein>
<evidence type="ECO:0000256" key="1">
    <source>
        <dbReference type="SAM" id="MobiDB-lite"/>
    </source>
</evidence>
<feature type="region of interest" description="Disordered" evidence="1">
    <location>
        <begin position="42"/>
        <end position="70"/>
    </location>
</feature>
<accession>A0AAV7MPZ1</accession>
<gene>
    <name evidence="2" type="ORF">NDU88_002852</name>
</gene>
<feature type="region of interest" description="Disordered" evidence="1">
    <location>
        <begin position="93"/>
        <end position="127"/>
    </location>
</feature>
<evidence type="ECO:0000313" key="2">
    <source>
        <dbReference type="EMBL" id="KAJ1105446.1"/>
    </source>
</evidence>
<comment type="caution">
    <text evidence="2">The sequence shown here is derived from an EMBL/GenBank/DDBJ whole genome shotgun (WGS) entry which is preliminary data.</text>
</comment>
<dbReference type="AlphaFoldDB" id="A0AAV7MPZ1"/>
<dbReference type="Proteomes" id="UP001066276">
    <property type="component" value="Chromosome 9"/>
</dbReference>
<evidence type="ECO:0000313" key="3">
    <source>
        <dbReference type="Proteomes" id="UP001066276"/>
    </source>
</evidence>
<name>A0AAV7MPZ1_PLEWA</name>
<organism evidence="2 3">
    <name type="scientific">Pleurodeles waltl</name>
    <name type="common">Iberian ribbed newt</name>
    <dbReference type="NCBI Taxonomy" id="8319"/>
    <lineage>
        <taxon>Eukaryota</taxon>
        <taxon>Metazoa</taxon>
        <taxon>Chordata</taxon>
        <taxon>Craniata</taxon>
        <taxon>Vertebrata</taxon>
        <taxon>Euteleostomi</taxon>
        <taxon>Amphibia</taxon>
        <taxon>Batrachia</taxon>
        <taxon>Caudata</taxon>
        <taxon>Salamandroidea</taxon>
        <taxon>Salamandridae</taxon>
        <taxon>Pleurodelinae</taxon>
        <taxon>Pleurodeles</taxon>
    </lineage>
</organism>
<reference evidence="2" key="1">
    <citation type="journal article" date="2022" name="bioRxiv">
        <title>Sequencing and chromosome-scale assembly of the giantPleurodeles waltlgenome.</title>
        <authorList>
            <person name="Brown T."/>
            <person name="Elewa A."/>
            <person name="Iarovenko S."/>
            <person name="Subramanian E."/>
            <person name="Araus A.J."/>
            <person name="Petzold A."/>
            <person name="Susuki M."/>
            <person name="Suzuki K.-i.T."/>
            <person name="Hayashi T."/>
            <person name="Toyoda A."/>
            <person name="Oliveira C."/>
            <person name="Osipova E."/>
            <person name="Leigh N.D."/>
            <person name="Simon A."/>
            <person name="Yun M.H."/>
        </authorList>
    </citation>
    <scope>NUCLEOTIDE SEQUENCE</scope>
    <source>
        <strain evidence="2">20211129_DDA</strain>
        <tissue evidence="2">Liver</tissue>
    </source>
</reference>
<dbReference type="EMBL" id="JANPWB010000013">
    <property type="protein sequence ID" value="KAJ1105446.1"/>
    <property type="molecule type" value="Genomic_DNA"/>
</dbReference>
<proteinExistence type="predicted"/>
<keyword evidence="3" id="KW-1185">Reference proteome</keyword>
<sequence length="127" mass="13444">MLVPGISSQELMVSSGLQQLPRSSTSGSQAQRVYQAPLALQNDGSVFPRGRGVNQEAGPQISARTGTAAKSQRLRLLVRTAATALRWGTARTGAPDKKFAVGPSRAGRLSVRQVPNHGHTPPKAHIE</sequence>